<reference evidence="2 3" key="1">
    <citation type="submission" date="2014-09" db="EMBL/GenBank/DDBJ databases">
        <title>Genome sequencing and annotation of Bacillus Okhensis strain Kh10-101T.</title>
        <authorList>
            <person name="Prakash J.S."/>
        </authorList>
    </citation>
    <scope>NUCLEOTIDE SEQUENCE [LARGE SCALE GENOMIC DNA]</scope>
    <source>
        <strain evidence="3">Kh10-101T</strain>
    </source>
</reference>
<accession>A0A0B0IKR3</accession>
<evidence type="ECO:0000313" key="2">
    <source>
        <dbReference type="EMBL" id="KHF40256.1"/>
    </source>
</evidence>
<feature type="transmembrane region" description="Helical" evidence="1">
    <location>
        <begin position="36"/>
        <end position="55"/>
    </location>
</feature>
<organism evidence="2 3">
    <name type="scientific">Halalkalibacter okhensis</name>
    <dbReference type="NCBI Taxonomy" id="333138"/>
    <lineage>
        <taxon>Bacteria</taxon>
        <taxon>Bacillati</taxon>
        <taxon>Bacillota</taxon>
        <taxon>Bacilli</taxon>
        <taxon>Bacillales</taxon>
        <taxon>Bacillaceae</taxon>
        <taxon>Halalkalibacter</taxon>
    </lineage>
</organism>
<sequence>MFFEAYLSYPLFLISLLISIVAYIGLFFIIKKENRLKYVTVLLIGIVYIFIYISLIPEPFVRSLDDVKNAYHTYTESASNIPESEIDDSSWLSTWDRAYSTLETEMFLFYTEESYFDRFFRAEFLPSSEELTEYTTLKQQVQREHMEHVEKALNAVYGAYPLHSHFNMLKENECVEHIEVMICKNDSHFTIELEETVIADPHRLQSYYVFKDVLLLIGQSSNYFLPKDKMDYTNTSLEARYDDWTYTINGDIQFED</sequence>
<name>A0A0B0IKR3_9BACI</name>
<keyword evidence="1" id="KW-0472">Membrane</keyword>
<keyword evidence="3" id="KW-1185">Reference proteome</keyword>
<evidence type="ECO:0000313" key="3">
    <source>
        <dbReference type="Proteomes" id="UP000030832"/>
    </source>
</evidence>
<dbReference type="EMBL" id="JRJU01000011">
    <property type="protein sequence ID" value="KHF40256.1"/>
    <property type="molecule type" value="Genomic_DNA"/>
</dbReference>
<feature type="transmembrane region" description="Helical" evidence="1">
    <location>
        <begin position="6"/>
        <end position="29"/>
    </location>
</feature>
<evidence type="ECO:0000256" key="1">
    <source>
        <dbReference type="SAM" id="Phobius"/>
    </source>
</evidence>
<dbReference type="RefSeq" id="WP_034628838.1">
    <property type="nucleotide sequence ID" value="NZ_JRJU01000011.1"/>
</dbReference>
<proteinExistence type="predicted"/>
<comment type="caution">
    <text evidence="2">The sequence shown here is derived from an EMBL/GenBank/DDBJ whole genome shotgun (WGS) entry which is preliminary data.</text>
</comment>
<dbReference type="OrthoDB" id="2948630at2"/>
<dbReference type="AlphaFoldDB" id="A0A0B0IKR3"/>
<protein>
    <submittedName>
        <fullName evidence="2">Uncharacterized protein</fullName>
    </submittedName>
</protein>
<keyword evidence="1" id="KW-1133">Transmembrane helix</keyword>
<keyword evidence="1" id="KW-0812">Transmembrane</keyword>
<gene>
    <name evidence="2" type="ORF">LQ50_10980</name>
</gene>
<dbReference type="Proteomes" id="UP000030832">
    <property type="component" value="Unassembled WGS sequence"/>
</dbReference>